<feature type="active site" description="Nucleophile" evidence="8">
    <location>
        <position position="32"/>
    </location>
</feature>
<evidence type="ECO:0000313" key="12">
    <source>
        <dbReference type="Proteomes" id="UP000642829"/>
    </source>
</evidence>
<evidence type="ECO:0000256" key="8">
    <source>
        <dbReference type="PIRSR" id="PIRSR000077-1"/>
    </source>
</evidence>
<dbReference type="Proteomes" id="UP000642829">
    <property type="component" value="Unassembled WGS sequence"/>
</dbReference>
<keyword evidence="4 9" id="KW-1015">Disulfide bond</keyword>
<proteinExistence type="inferred from homology"/>
<keyword evidence="2" id="KW-0813">Transport</keyword>
<dbReference type="PIRSF" id="PIRSF000077">
    <property type="entry name" value="Thioredoxin"/>
    <property type="match status" value="1"/>
</dbReference>
<dbReference type="NCBIfam" id="TIGR01068">
    <property type="entry name" value="thioredoxin"/>
    <property type="match status" value="1"/>
</dbReference>
<dbReference type="Pfam" id="PF00085">
    <property type="entry name" value="Thioredoxin"/>
    <property type="match status" value="1"/>
</dbReference>
<feature type="site" description="Deprotonates C-terminal active site Cys" evidence="8">
    <location>
        <position position="26"/>
    </location>
</feature>
<keyword evidence="5 9" id="KW-0676">Redox-active center</keyword>
<accession>A0A8J3DA24</accession>
<dbReference type="AlphaFoldDB" id="A0A8J3DA24"/>
<dbReference type="GO" id="GO:0005829">
    <property type="term" value="C:cytosol"/>
    <property type="evidence" value="ECO:0007669"/>
    <property type="project" value="TreeGrafter"/>
</dbReference>
<evidence type="ECO:0000256" key="7">
    <source>
        <dbReference type="PIRNR" id="PIRNR000077"/>
    </source>
</evidence>
<evidence type="ECO:0000256" key="5">
    <source>
        <dbReference type="ARBA" id="ARBA00023284"/>
    </source>
</evidence>
<feature type="site" description="Contributes to redox potential value" evidence="8">
    <location>
        <position position="34"/>
    </location>
</feature>
<evidence type="ECO:0000256" key="1">
    <source>
        <dbReference type="ARBA" id="ARBA00008987"/>
    </source>
</evidence>
<dbReference type="GO" id="GO:0045454">
    <property type="term" value="P:cell redox homeostasis"/>
    <property type="evidence" value="ECO:0007669"/>
    <property type="project" value="TreeGrafter"/>
</dbReference>
<evidence type="ECO:0000256" key="3">
    <source>
        <dbReference type="ARBA" id="ARBA00022982"/>
    </source>
</evidence>
<dbReference type="PROSITE" id="PS51352">
    <property type="entry name" value="THIOREDOXIN_2"/>
    <property type="match status" value="1"/>
</dbReference>
<dbReference type="InterPro" id="IPR005746">
    <property type="entry name" value="Thioredoxin"/>
</dbReference>
<keyword evidence="3" id="KW-0249">Electron transport</keyword>
<evidence type="ECO:0000313" key="11">
    <source>
        <dbReference type="EMBL" id="GHC00490.1"/>
    </source>
</evidence>
<reference evidence="11" key="1">
    <citation type="journal article" date="2014" name="Int. J. Syst. Evol. Microbiol.">
        <title>Complete genome sequence of Corynebacterium casei LMG S-19264T (=DSM 44701T), isolated from a smear-ripened cheese.</title>
        <authorList>
            <consortium name="US DOE Joint Genome Institute (JGI-PGF)"/>
            <person name="Walter F."/>
            <person name="Albersmeier A."/>
            <person name="Kalinowski J."/>
            <person name="Ruckert C."/>
        </authorList>
    </citation>
    <scope>NUCLEOTIDE SEQUENCE</scope>
    <source>
        <strain evidence="11">KCTC 12870</strain>
    </source>
</reference>
<dbReference type="FunFam" id="3.40.30.10:FF:000001">
    <property type="entry name" value="Thioredoxin"/>
    <property type="match status" value="1"/>
</dbReference>
<evidence type="ECO:0000256" key="9">
    <source>
        <dbReference type="PIRSR" id="PIRSR000077-4"/>
    </source>
</evidence>
<dbReference type="PANTHER" id="PTHR45663:SF11">
    <property type="entry name" value="GEO12009P1"/>
    <property type="match status" value="1"/>
</dbReference>
<feature type="disulfide bond" description="Redox-active" evidence="9">
    <location>
        <begin position="32"/>
        <end position="35"/>
    </location>
</feature>
<dbReference type="SUPFAM" id="SSF52833">
    <property type="entry name" value="Thioredoxin-like"/>
    <property type="match status" value="1"/>
</dbReference>
<protein>
    <recommendedName>
        <fullName evidence="6 7">Thioredoxin</fullName>
    </recommendedName>
</protein>
<dbReference type="PRINTS" id="PR00421">
    <property type="entry name" value="THIOREDOXIN"/>
</dbReference>
<feature type="site" description="Contributes to redox potential value" evidence="8">
    <location>
        <position position="33"/>
    </location>
</feature>
<reference evidence="11" key="2">
    <citation type="submission" date="2020-09" db="EMBL/GenBank/DDBJ databases">
        <authorList>
            <person name="Sun Q."/>
            <person name="Kim S."/>
        </authorList>
    </citation>
    <scope>NUCLEOTIDE SEQUENCE</scope>
    <source>
        <strain evidence="11">KCTC 12870</strain>
    </source>
</reference>
<name>A0A8J3DA24_9BACT</name>
<dbReference type="InterPro" id="IPR036249">
    <property type="entry name" value="Thioredoxin-like_sf"/>
</dbReference>
<dbReference type="EMBL" id="BMXG01000008">
    <property type="protein sequence ID" value="GHC00490.1"/>
    <property type="molecule type" value="Genomic_DNA"/>
</dbReference>
<comment type="similarity">
    <text evidence="1 7">Belongs to the thioredoxin family.</text>
</comment>
<dbReference type="InterPro" id="IPR013766">
    <property type="entry name" value="Thioredoxin_domain"/>
</dbReference>
<evidence type="ECO:0000256" key="2">
    <source>
        <dbReference type="ARBA" id="ARBA00022448"/>
    </source>
</evidence>
<feature type="domain" description="Thioredoxin" evidence="10">
    <location>
        <begin position="1"/>
        <end position="108"/>
    </location>
</feature>
<dbReference type="RefSeq" id="WP_189513789.1">
    <property type="nucleotide sequence ID" value="NZ_BMXG01000008.1"/>
</dbReference>
<dbReference type="Gene3D" id="3.40.30.10">
    <property type="entry name" value="Glutaredoxin"/>
    <property type="match status" value="1"/>
</dbReference>
<comment type="caution">
    <text evidence="11">The sequence shown here is derived from an EMBL/GenBank/DDBJ whole genome shotgun (WGS) entry which is preliminary data.</text>
</comment>
<evidence type="ECO:0000259" key="10">
    <source>
        <dbReference type="PROSITE" id="PS51352"/>
    </source>
</evidence>
<organism evidence="11 12">
    <name type="scientific">Cerasicoccus arenae</name>
    <dbReference type="NCBI Taxonomy" id="424488"/>
    <lineage>
        <taxon>Bacteria</taxon>
        <taxon>Pseudomonadati</taxon>
        <taxon>Verrucomicrobiota</taxon>
        <taxon>Opitutia</taxon>
        <taxon>Puniceicoccales</taxon>
        <taxon>Cerasicoccaceae</taxon>
        <taxon>Cerasicoccus</taxon>
    </lineage>
</organism>
<feature type="active site" description="Nucleophile" evidence="8">
    <location>
        <position position="35"/>
    </location>
</feature>
<evidence type="ECO:0000256" key="4">
    <source>
        <dbReference type="ARBA" id="ARBA00023157"/>
    </source>
</evidence>
<dbReference type="CDD" id="cd02947">
    <property type="entry name" value="TRX_family"/>
    <property type="match status" value="1"/>
</dbReference>
<evidence type="ECO:0000256" key="6">
    <source>
        <dbReference type="NCBIfam" id="TIGR01068"/>
    </source>
</evidence>
<dbReference type="GO" id="GO:0015035">
    <property type="term" value="F:protein-disulfide reductase activity"/>
    <property type="evidence" value="ECO:0007669"/>
    <property type="project" value="UniProtKB-UniRule"/>
</dbReference>
<gene>
    <name evidence="11" type="ORF">GCM10007047_16090</name>
</gene>
<dbReference type="PANTHER" id="PTHR45663">
    <property type="entry name" value="GEO12009P1"/>
    <property type="match status" value="1"/>
</dbReference>
<keyword evidence="12" id="KW-1185">Reference proteome</keyword>
<sequence length="108" mass="11758">MSALTIVTKDTYATEVEQASQLVVIDFFSPWCMPCKAMEPVLDEIAAERADQVKIVKVDASAEPDLAAKFGIRGAPTFVALRNGEKVDMLIGAKPKQAMLDWIDSADL</sequence>